<organism evidence="4 5">
    <name type="scientific">Microlunatus endophyticus</name>
    <dbReference type="NCBI Taxonomy" id="1716077"/>
    <lineage>
        <taxon>Bacteria</taxon>
        <taxon>Bacillati</taxon>
        <taxon>Actinomycetota</taxon>
        <taxon>Actinomycetes</taxon>
        <taxon>Propionibacteriales</taxon>
        <taxon>Propionibacteriaceae</taxon>
        <taxon>Microlunatus</taxon>
    </lineage>
</organism>
<dbReference type="Gene3D" id="3.90.79.10">
    <property type="entry name" value="Nucleoside Triphosphate Pyrophosphohydrolase"/>
    <property type="match status" value="1"/>
</dbReference>
<gene>
    <name evidence="4" type="ORF">GCM10011575_47670</name>
</gene>
<accession>A0A917WAB4</accession>
<reference evidence="4" key="1">
    <citation type="journal article" date="2014" name="Int. J. Syst. Evol. Microbiol.">
        <title>Complete genome sequence of Corynebacterium casei LMG S-19264T (=DSM 44701T), isolated from a smear-ripened cheese.</title>
        <authorList>
            <consortium name="US DOE Joint Genome Institute (JGI-PGF)"/>
            <person name="Walter F."/>
            <person name="Albersmeier A."/>
            <person name="Kalinowski J."/>
            <person name="Ruckert C."/>
        </authorList>
    </citation>
    <scope>NUCLEOTIDE SEQUENCE</scope>
    <source>
        <strain evidence="4">CGMCC 4.7306</strain>
    </source>
</reference>
<evidence type="ECO:0000256" key="1">
    <source>
        <dbReference type="ARBA" id="ARBA00001946"/>
    </source>
</evidence>
<dbReference type="GO" id="GO:0016787">
    <property type="term" value="F:hydrolase activity"/>
    <property type="evidence" value="ECO:0007669"/>
    <property type="project" value="UniProtKB-KW"/>
</dbReference>
<feature type="domain" description="Nudix hydrolase" evidence="3">
    <location>
        <begin position="1"/>
        <end position="153"/>
    </location>
</feature>
<comment type="cofactor">
    <cofactor evidence="1">
        <name>Mg(2+)</name>
        <dbReference type="ChEBI" id="CHEBI:18420"/>
    </cofactor>
</comment>
<dbReference type="EMBL" id="BMMZ01000022">
    <property type="protein sequence ID" value="GGL83868.1"/>
    <property type="molecule type" value="Genomic_DNA"/>
</dbReference>
<evidence type="ECO:0000256" key="2">
    <source>
        <dbReference type="ARBA" id="ARBA00022801"/>
    </source>
</evidence>
<dbReference type="InterPro" id="IPR020084">
    <property type="entry name" value="NUDIX_hydrolase_CS"/>
</dbReference>
<reference evidence="4" key="2">
    <citation type="submission" date="2020-09" db="EMBL/GenBank/DDBJ databases">
        <authorList>
            <person name="Sun Q."/>
            <person name="Zhou Y."/>
        </authorList>
    </citation>
    <scope>NUCLEOTIDE SEQUENCE</scope>
    <source>
        <strain evidence="4">CGMCC 4.7306</strain>
    </source>
</reference>
<proteinExistence type="predicted"/>
<protein>
    <submittedName>
        <fullName evidence="4">DNA mismatch repair protein MutT</fullName>
    </submittedName>
</protein>
<dbReference type="RefSeq" id="WP_188898594.1">
    <property type="nucleotide sequence ID" value="NZ_BMMZ01000022.1"/>
</dbReference>
<dbReference type="PROSITE" id="PS51462">
    <property type="entry name" value="NUDIX"/>
    <property type="match status" value="1"/>
</dbReference>
<sequence>MYVNARAIIERRTAATDGVEILLQVRDKPGQRRQLELPGGQVELFEPLLDALRREVKEETGLDVVDAEGTGTRLVASGEQATVECLRPFAVYQTVQGPVDSIGVYFRCRADGDLRPQEGESGGASWFRVERVRSMIDRDPEQFSWVDRAGLLQYLSSSATKEATAR</sequence>
<dbReference type="PANTHER" id="PTHR43046:SF14">
    <property type="entry name" value="MUTT_NUDIX FAMILY PROTEIN"/>
    <property type="match status" value="1"/>
</dbReference>
<dbReference type="PROSITE" id="PS00893">
    <property type="entry name" value="NUDIX_BOX"/>
    <property type="match status" value="1"/>
</dbReference>
<dbReference type="SUPFAM" id="SSF55811">
    <property type="entry name" value="Nudix"/>
    <property type="match status" value="1"/>
</dbReference>
<dbReference type="AlphaFoldDB" id="A0A917WAB4"/>
<keyword evidence="5" id="KW-1185">Reference proteome</keyword>
<dbReference type="Proteomes" id="UP000613840">
    <property type="component" value="Unassembled WGS sequence"/>
</dbReference>
<dbReference type="InterPro" id="IPR000086">
    <property type="entry name" value="NUDIX_hydrolase_dom"/>
</dbReference>
<name>A0A917WAB4_9ACTN</name>
<evidence type="ECO:0000313" key="5">
    <source>
        <dbReference type="Proteomes" id="UP000613840"/>
    </source>
</evidence>
<comment type="caution">
    <text evidence="4">The sequence shown here is derived from an EMBL/GenBank/DDBJ whole genome shotgun (WGS) entry which is preliminary data.</text>
</comment>
<dbReference type="InterPro" id="IPR015797">
    <property type="entry name" value="NUDIX_hydrolase-like_dom_sf"/>
</dbReference>
<keyword evidence="2" id="KW-0378">Hydrolase</keyword>
<dbReference type="Pfam" id="PF00293">
    <property type="entry name" value="NUDIX"/>
    <property type="match status" value="1"/>
</dbReference>
<dbReference type="PANTHER" id="PTHR43046">
    <property type="entry name" value="GDP-MANNOSE MANNOSYL HYDROLASE"/>
    <property type="match status" value="1"/>
</dbReference>
<dbReference type="CDD" id="cd02883">
    <property type="entry name" value="NUDIX_Hydrolase"/>
    <property type="match status" value="1"/>
</dbReference>
<evidence type="ECO:0000313" key="4">
    <source>
        <dbReference type="EMBL" id="GGL83868.1"/>
    </source>
</evidence>
<evidence type="ECO:0000259" key="3">
    <source>
        <dbReference type="PROSITE" id="PS51462"/>
    </source>
</evidence>